<accession>A0A073IVV9</accession>
<dbReference type="InterPro" id="IPR036010">
    <property type="entry name" value="2Fe-2S_ferredoxin-like_sf"/>
</dbReference>
<evidence type="ECO:0000313" key="7">
    <source>
        <dbReference type="EMBL" id="KEJ93566.1"/>
    </source>
</evidence>
<evidence type="ECO:0000259" key="6">
    <source>
        <dbReference type="PROSITE" id="PS51085"/>
    </source>
</evidence>
<dbReference type="EMBL" id="JMKI01000002">
    <property type="protein sequence ID" value="KEJ93566.1"/>
    <property type="molecule type" value="Genomic_DNA"/>
</dbReference>
<sequence>MEYKIKIFLNGKETMFNVSEGETLIDTIRERAGLKGCKRGCDSGECGACTVLLDGVPINSCSLLSVQADGRSVVTIEGLSNGAKLHPVQQAFYDAGAVQCGYCIPGMVLSAKALLDKNPSPSDGEIRKALSGNLCRCTGYTKIEAAVKLAAKRMNGVQNE</sequence>
<keyword evidence="2" id="KW-0479">Metal-binding</keyword>
<keyword evidence="4" id="KW-0408">Iron</keyword>
<dbReference type="InterPro" id="IPR001041">
    <property type="entry name" value="2Fe-2S_ferredoxin-type"/>
</dbReference>
<dbReference type="InterPro" id="IPR012675">
    <property type="entry name" value="Beta-grasp_dom_sf"/>
</dbReference>
<keyword evidence="1" id="KW-0001">2Fe-2S</keyword>
<dbReference type="OrthoDB" id="4903at2"/>
<dbReference type="GO" id="GO:0016491">
    <property type="term" value="F:oxidoreductase activity"/>
    <property type="evidence" value="ECO:0007669"/>
    <property type="project" value="UniProtKB-KW"/>
</dbReference>
<dbReference type="Gene3D" id="1.10.150.120">
    <property type="entry name" value="[2Fe-2S]-binding domain"/>
    <property type="match status" value="1"/>
</dbReference>
<dbReference type="InterPro" id="IPR051452">
    <property type="entry name" value="Diverse_Oxidoreductases"/>
</dbReference>
<dbReference type="Pfam" id="PF01799">
    <property type="entry name" value="Fer2_2"/>
    <property type="match status" value="1"/>
</dbReference>
<dbReference type="PANTHER" id="PTHR44379:SF8">
    <property type="entry name" value="XANTHINE DEHYDROGENASE IRON-SULFUR-BINDING SUBUNIT XDHC-RELATED"/>
    <property type="match status" value="1"/>
</dbReference>
<evidence type="ECO:0000256" key="1">
    <source>
        <dbReference type="ARBA" id="ARBA00022714"/>
    </source>
</evidence>
<dbReference type="InterPro" id="IPR002888">
    <property type="entry name" value="2Fe-2S-bd"/>
</dbReference>
<dbReference type="SUPFAM" id="SSF54292">
    <property type="entry name" value="2Fe-2S ferredoxin-like"/>
    <property type="match status" value="1"/>
</dbReference>
<protein>
    <submittedName>
        <fullName evidence="7">(2Fe-2S)-binding protein</fullName>
    </submittedName>
</protein>
<comment type="caution">
    <text evidence="7">The sequence shown here is derived from an EMBL/GenBank/DDBJ whole genome shotgun (WGS) entry which is preliminary data.</text>
</comment>
<gene>
    <name evidence="7" type="ORF">EH55_02000</name>
</gene>
<keyword evidence="8" id="KW-1185">Reference proteome</keyword>
<dbReference type="RefSeq" id="WP_037974057.1">
    <property type="nucleotide sequence ID" value="NZ_JMKI01000002.1"/>
</dbReference>
<evidence type="ECO:0000256" key="5">
    <source>
        <dbReference type="ARBA" id="ARBA00023014"/>
    </source>
</evidence>
<dbReference type="Gene3D" id="3.10.20.30">
    <property type="match status" value="1"/>
</dbReference>
<dbReference type="FunFam" id="3.10.20.30:FF:000020">
    <property type="entry name" value="Xanthine dehydrogenase iron-sulfur subunit"/>
    <property type="match status" value="1"/>
</dbReference>
<keyword evidence="3" id="KW-0560">Oxidoreductase</keyword>
<dbReference type="CDD" id="cd00207">
    <property type="entry name" value="fer2"/>
    <property type="match status" value="1"/>
</dbReference>
<dbReference type="AlphaFoldDB" id="A0A073IVV9"/>
<dbReference type="GO" id="GO:0046872">
    <property type="term" value="F:metal ion binding"/>
    <property type="evidence" value="ECO:0007669"/>
    <property type="project" value="UniProtKB-KW"/>
</dbReference>
<dbReference type="SUPFAM" id="SSF47741">
    <property type="entry name" value="CO dehydrogenase ISP C-domain like"/>
    <property type="match status" value="1"/>
</dbReference>
<proteinExistence type="predicted"/>
<dbReference type="FunFam" id="1.10.150.120:FF:000003">
    <property type="entry name" value="Carbon monoxide dehydrogenase, small subunit"/>
    <property type="match status" value="1"/>
</dbReference>
<dbReference type="eggNOG" id="COG2080">
    <property type="taxonomic scope" value="Bacteria"/>
</dbReference>
<dbReference type="InterPro" id="IPR006058">
    <property type="entry name" value="2Fe2S_fd_BS"/>
</dbReference>
<keyword evidence="5" id="KW-0411">Iron-sulfur</keyword>
<feature type="domain" description="2Fe-2S ferredoxin-type" evidence="6">
    <location>
        <begin position="3"/>
        <end position="79"/>
    </location>
</feature>
<dbReference type="Pfam" id="PF00111">
    <property type="entry name" value="Fer2"/>
    <property type="match status" value="1"/>
</dbReference>
<organism evidence="7 8">
    <name type="scientific">Synergistes jonesii</name>
    <dbReference type="NCBI Taxonomy" id="2754"/>
    <lineage>
        <taxon>Bacteria</taxon>
        <taxon>Thermotogati</taxon>
        <taxon>Synergistota</taxon>
        <taxon>Synergistia</taxon>
        <taxon>Synergistales</taxon>
        <taxon>Synergistaceae</taxon>
        <taxon>Synergistes</taxon>
    </lineage>
</organism>
<dbReference type="PROSITE" id="PS51085">
    <property type="entry name" value="2FE2S_FER_2"/>
    <property type="match status" value="1"/>
</dbReference>
<name>A0A073IVV9_9BACT</name>
<dbReference type="InterPro" id="IPR036884">
    <property type="entry name" value="2Fe-2S-bd_dom_sf"/>
</dbReference>
<dbReference type="PANTHER" id="PTHR44379">
    <property type="entry name" value="OXIDOREDUCTASE WITH IRON-SULFUR SUBUNIT"/>
    <property type="match status" value="1"/>
</dbReference>
<evidence type="ECO:0000256" key="2">
    <source>
        <dbReference type="ARBA" id="ARBA00022723"/>
    </source>
</evidence>
<dbReference type="STRING" id="2754.EH55_02000"/>
<dbReference type="GeneID" id="90982455"/>
<reference evidence="7 8" key="1">
    <citation type="submission" date="2014-04" db="EMBL/GenBank/DDBJ databases">
        <title>Draft Genome Sequence of Synergistes jonesii.</title>
        <authorList>
            <person name="Coil D.A."/>
            <person name="Eisen J.A."/>
            <person name="Holland-Moritz H.E."/>
        </authorList>
    </citation>
    <scope>NUCLEOTIDE SEQUENCE [LARGE SCALE GENOMIC DNA]</scope>
    <source>
        <strain evidence="7 8">78-1</strain>
    </source>
</reference>
<evidence type="ECO:0000313" key="8">
    <source>
        <dbReference type="Proteomes" id="UP000027665"/>
    </source>
</evidence>
<evidence type="ECO:0000256" key="3">
    <source>
        <dbReference type="ARBA" id="ARBA00023002"/>
    </source>
</evidence>
<dbReference type="GO" id="GO:0051537">
    <property type="term" value="F:2 iron, 2 sulfur cluster binding"/>
    <property type="evidence" value="ECO:0007669"/>
    <property type="project" value="UniProtKB-KW"/>
</dbReference>
<dbReference type="PATRIC" id="fig|2754.20.peg.360"/>
<evidence type="ECO:0000256" key="4">
    <source>
        <dbReference type="ARBA" id="ARBA00023004"/>
    </source>
</evidence>
<dbReference type="PROSITE" id="PS00197">
    <property type="entry name" value="2FE2S_FER_1"/>
    <property type="match status" value="1"/>
</dbReference>
<dbReference type="Proteomes" id="UP000027665">
    <property type="component" value="Unassembled WGS sequence"/>
</dbReference>